<dbReference type="Proteomes" id="UP000299084">
    <property type="component" value="Unassembled WGS sequence"/>
</dbReference>
<feature type="compositionally biased region" description="Acidic residues" evidence="7">
    <location>
        <begin position="82"/>
        <end position="93"/>
    </location>
</feature>
<evidence type="ECO:0000256" key="2">
    <source>
        <dbReference type="ARBA" id="ARBA00004286"/>
    </source>
</evidence>
<evidence type="ECO:0000256" key="7">
    <source>
        <dbReference type="SAM" id="MobiDB-lite"/>
    </source>
</evidence>
<evidence type="ECO:0000256" key="5">
    <source>
        <dbReference type="ARBA" id="ARBA00023125"/>
    </source>
</evidence>
<keyword evidence="4" id="KW-0677">Repeat</keyword>
<dbReference type="GO" id="GO:0005694">
    <property type="term" value="C:chromosome"/>
    <property type="evidence" value="ECO:0007669"/>
    <property type="project" value="UniProtKB-SubCell"/>
</dbReference>
<sequence length="226" mass="25108">MPAAVTGCGGAAPRLLRPRRRRRHYGAPSGELVHPKALPLIVGAQLIHADKLGEKVEDNTMPIRRAVNSTRETPPKSKVTEGEEEKPEPDVSSEESISTVEEQENETPPATSSETEQPKGEPESEEKEENKSSEETKKDEKDQSKEKEKKVKKTIPSWATLSASQLARAQKQTPMASSPRPKMDAILTEAIKASFYFKQFILDLFCLSFAYLNMAYSCALLPKEIK</sequence>
<feature type="region of interest" description="Disordered" evidence="7">
    <location>
        <begin position="1"/>
        <end position="33"/>
    </location>
</feature>
<gene>
    <name evidence="8" type="ORF">Cadr_000013368</name>
</gene>
<evidence type="ECO:0000256" key="1">
    <source>
        <dbReference type="ARBA" id="ARBA00004123"/>
    </source>
</evidence>
<comment type="caution">
    <text evidence="8">The sequence shown here is derived from an EMBL/GenBank/DDBJ whole genome shotgun (WGS) entry which is preliminary data.</text>
</comment>
<evidence type="ECO:0000313" key="9">
    <source>
        <dbReference type="Proteomes" id="UP000299084"/>
    </source>
</evidence>
<dbReference type="GO" id="GO:0005634">
    <property type="term" value="C:nucleus"/>
    <property type="evidence" value="ECO:0007669"/>
    <property type="project" value="UniProtKB-SubCell"/>
</dbReference>
<keyword evidence="5" id="KW-0238">DNA-binding</keyword>
<reference evidence="8 9" key="1">
    <citation type="journal article" date="2019" name="Mol. Ecol. Resour.">
        <title>Improving Illumina assemblies with Hi-C and long reads: an example with the North African dromedary.</title>
        <authorList>
            <person name="Elbers J.P."/>
            <person name="Rogers M.F."/>
            <person name="Perelman P.L."/>
            <person name="Proskuryakova A.A."/>
            <person name="Serdyukova N.A."/>
            <person name="Johnson W.E."/>
            <person name="Horin P."/>
            <person name="Corander J."/>
            <person name="Murphy D."/>
            <person name="Burger P.A."/>
        </authorList>
    </citation>
    <scope>NUCLEOTIDE SEQUENCE [LARGE SCALE GENOMIC DNA]</scope>
    <source>
        <strain evidence="8">Drom800</strain>
        <tissue evidence="8">Blood</tissue>
    </source>
</reference>
<dbReference type="GO" id="GO:0003677">
    <property type="term" value="F:DNA binding"/>
    <property type="evidence" value="ECO:0007669"/>
    <property type="project" value="UniProtKB-KW"/>
</dbReference>
<dbReference type="EMBL" id="JWIN03000013">
    <property type="protein sequence ID" value="KAB1268938.1"/>
    <property type="molecule type" value="Genomic_DNA"/>
</dbReference>
<evidence type="ECO:0000256" key="3">
    <source>
        <dbReference type="ARBA" id="ARBA00022454"/>
    </source>
</evidence>
<keyword evidence="6" id="KW-0539">Nucleus</keyword>
<dbReference type="GO" id="GO:0031491">
    <property type="term" value="F:nucleosome binding"/>
    <property type="evidence" value="ECO:0007669"/>
    <property type="project" value="TreeGrafter"/>
</dbReference>
<feature type="compositionally biased region" description="Polar residues" evidence="7">
    <location>
        <begin position="161"/>
        <end position="176"/>
    </location>
</feature>
<dbReference type="PANTHER" id="PTHR15832">
    <property type="entry name" value="SHC (SRC HOMOLOGY DOMAIN C-TERMINAL) ADAPTOR HOMOLOG"/>
    <property type="match status" value="1"/>
</dbReference>
<name>A0A5N4DCV0_CAMDR</name>
<proteinExistence type="predicted"/>
<evidence type="ECO:0000256" key="4">
    <source>
        <dbReference type="ARBA" id="ARBA00022737"/>
    </source>
</evidence>
<keyword evidence="9" id="KW-1185">Reference proteome</keyword>
<dbReference type="GO" id="GO:0070828">
    <property type="term" value="P:heterochromatin organization"/>
    <property type="evidence" value="ECO:0007669"/>
    <property type="project" value="TreeGrafter"/>
</dbReference>
<keyword evidence="3" id="KW-0158">Chromosome</keyword>
<feature type="compositionally biased region" description="Basic residues" evidence="7">
    <location>
        <begin position="16"/>
        <end position="25"/>
    </location>
</feature>
<evidence type="ECO:0000256" key="6">
    <source>
        <dbReference type="ARBA" id="ARBA00023242"/>
    </source>
</evidence>
<protein>
    <submittedName>
        <fullName evidence="8">Heterochromatin protein 1-binding protein 3</fullName>
    </submittedName>
</protein>
<dbReference type="AlphaFoldDB" id="A0A5N4DCV0"/>
<feature type="region of interest" description="Disordered" evidence="7">
    <location>
        <begin position="52"/>
        <end position="156"/>
    </location>
</feature>
<comment type="subcellular location">
    <subcellularLocation>
        <location evidence="2">Chromosome</location>
    </subcellularLocation>
    <subcellularLocation>
        <location evidence="1">Nucleus</location>
    </subcellularLocation>
</comment>
<accession>A0A5N4DCV0</accession>
<dbReference type="PANTHER" id="PTHR15832:SF1">
    <property type="entry name" value="HETEROCHROMATIN PROTEIN 1-BINDING PROTEIN 3"/>
    <property type="match status" value="1"/>
</dbReference>
<organism evidence="8 9">
    <name type="scientific">Camelus dromedarius</name>
    <name type="common">Dromedary</name>
    <name type="synonym">Arabian camel</name>
    <dbReference type="NCBI Taxonomy" id="9838"/>
    <lineage>
        <taxon>Eukaryota</taxon>
        <taxon>Metazoa</taxon>
        <taxon>Chordata</taxon>
        <taxon>Craniata</taxon>
        <taxon>Vertebrata</taxon>
        <taxon>Euteleostomi</taxon>
        <taxon>Mammalia</taxon>
        <taxon>Eutheria</taxon>
        <taxon>Laurasiatheria</taxon>
        <taxon>Artiodactyla</taxon>
        <taxon>Tylopoda</taxon>
        <taxon>Camelidae</taxon>
        <taxon>Camelus</taxon>
    </lineage>
</organism>
<feature type="compositionally biased region" description="Basic and acidic residues" evidence="7">
    <location>
        <begin position="116"/>
        <end position="149"/>
    </location>
</feature>
<feature type="region of interest" description="Disordered" evidence="7">
    <location>
        <begin position="161"/>
        <end position="180"/>
    </location>
</feature>
<evidence type="ECO:0000313" key="8">
    <source>
        <dbReference type="EMBL" id="KAB1268938.1"/>
    </source>
</evidence>